<evidence type="ECO:0000313" key="2">
    <source>
        <dbReference type="Proteomes" id="UP000272428"/>
    </source>
</evidence>
<dbReference type="RefSeq" id="WP_121460682.1">
    <property type="nucleotide sequence ID" value="NZ_RBXB01000001.1"/>
</dbReference>
<dbReference type="AlphaFoldDB" id="A0A495SNA6"/>
<protein>
    <recommendedName>
        <fullName evidence="3">Mobilization protein MobC</fullName>
    </recommendedName>
</protein>
<dbReference type="EMBL" id="RBXB01000001">
    <property type="protein sequence ID" value="RKT01799.1"/>
    <property type="molecule type" value="Genomic_DNA"/>
</dbReference>
<name>A0A495SNA6_9FLAO</name>
<dbReference type="InterPro" id="IPR045788">
    <property type="entry name" value="MobC_2"/>
</dbReference>
<evidence type="ECO:0000313" key="1">
    <source>
        <dbReference type="EMBL" id="RKT01799.1"/>
    </source>
</evidence>
<dbReference type="OrthoDB" id="2042421at2"/>
<sequence>MEQGKEKRNRKGGRKPKIDPAVHRYSISLTDNENAKFLSLFEESGLKVMAHFITACIFQKPIKTVKIDKASMDFHIQLTKLYAQFRGIGINYNQIVKLMHQNFSEKKAQLSLQGLEKKTVELSLICKKIIELIKEFEEKHLENTLKK</sequence>
<organism evidence="1 2">
    <name type="scientific">Chryseobacterium defluvii</name>
    <dbReference type="NCBI Taxonomy" id="160396"/>
    <lineage>
        <taxon>Bacteria</taxon>
        <taxon>Pseudomonadati</taxon>
        <taxon>Bacteroidota</taxon>
        <taxon>Flavobacteriia</taxon>
        <taxon>Flavobacteriales</taxon>
        <taxon>Weeksellaceae</taxon>
        <taxon>Chryseobacterium group</taxon>
        <taxon>Chryseobacterium</taxon>
    </lineage>
</organism>
<accession>A0A495SNA6</accession>
<reference evidence="1 2" key="1">
    <citation type="submission" date="2018-10" db="EMBL/GenBank/DDBJ databases">
        <title>Genomic Encyclopedia of Archaeal and Bacterial Type Strains, Phase II (KMG-II): from individual species to whole genera.</title>
        <authorList>
            <person name="Goeker M."/>
        </authorList>
    </citation>
    <scope>NUCLEOTIDE SEQUENCE [LARGE SCALE GENOMIC DNA]</scope>
    <source>
        <strain evidence="1 2">DSM 14219</strain>
    </source>
</reference>
<evidence type="ECO:0008006" key="3">
    <source>
        <dbReference type="Google" id="ProtNLM"/>
    </source>
</evidence>
<dbReference type="NCBIfam" id="NF041324">
    <property type="entry name" value="Bacteroid_MobA"/>
    <property type="match status" value="1"/>
</dbReference>
<keyword evidence="2" id="KW-1185">Reference proteome</keyword>
<dbReference type="Pfam" id="PF19514">
    <property type="entry name" value="MobC_2"/>
    <property type="match status" value="1"/>
</dbReference>
<proteinExistence type="predicted"/>
<dbReference type="Proteomes" id="UP000272428">
    <property type="component" value="Unassembled WGS sequence"/>
</dbReference>
<comment type="caution">
    <text evidence="1">The sequence shown here is derived from an EMBL/GenBank/DDBJ whole genome shotgun (WGS) entry which is preliminary data.</text>
</comment>
<gene>
    <name evidence="1" type="ORF">BCF58_1024</name>
</gene>